<name>A0A6C0K2Z9_9ZZZZ</name>
<proteinExistence type="predicted"/>
<sequence>MFSFILVEANFFFFFLKKNRDLKTCFFLSKKGLYLCR</sequence>
<organism evidence="1">
    <name type="scientific">viral metagenome</name>
    <dbReference type="NCBI Taxonomy" id="1070528"/>
    <lineage>
        <taxon>unclassified sequences</taxon>
        <taxon>metagenomes</taxon>
        <taxon>organismal metagenomes</taxon>
    </lineage>
</organism>
<dbReference type="EMBL" id="MN740792">
    <property type="protein sequence ID" value="QHU11933.1"/>
    <property type="molecule type" value="Genomic_DNA"/>
</dbReference>
<reference evidence="1" key="1">
    <citation type="journal article" date="2020" name="Nature">
        <title>Giant virus diversity and host interactions through global metagenomics.</title>
        <authorList>
            <person name="Schulz F."/>
            <person name="Roux S."/>
            <person name="Paez-Espino D."/>
            <person name="Jungbluth S."/>
            <person name="Walsh D.A."/>
            <person name="Denef V.J."/>
            <person name="McMahon K.D."/>
            <person name="Konstantinidis K.T."/>
            <person name="Eloe-Fadrosh E.A."/>
            <person name="Kyrpides N.C."/>
            <person name="Woyke T."/>
        </authorList>
    </citation>
    <scope>NUCLEOTIDE SEQUENCE</scope>
    <source>
        <strain evidence="1">GVMAG-S-1101169-75</strain>
    </source>
</reference>
<protein>
    <submittedName>
        <fullName evidence="1">Uncharacterized protein</fullName>
    </submittedName>
</protein>
<dbReference type="AlphaFoldDB" id="A0A6C0K2Z9"/>
<evidence type="ECO:0000313" key="1">
    <source>
        <dbReference type="EMBL" id="QHU11933.1"/>
    </source>
</evidence>
<accession>A0A6C0K2Z9</accession>